<dbReference type="Gene3D" id="3.40.50.300">
    <property type="entry name" value="P-loop containing nucleotide triphosphate hydrolases"/>
    <property type="match status" value="2"/>
</dbReference>
<dbReference type="CDD" id="cd09641">
    <property type="entry name" value="Cas3''_I"/>
    <property type="match status" value="1"/>
</dbReference>
<dbReference type="PROSITE" id="PS51643">
    <property type="entry name" value="HD_CAS3"/>
    <property type="match status" value="1"/>
</dbReference>
<evidence type="ECO:0000256" key="4">
    <source>
        <dbReference type="ARBA" id="ARBA00022723"/>
    </source>
</evidence>
<dbReference type="InterPro" id="IPR050079">
    <property type="entry name" value="DEAD_box_RNA_helicase"/>
</dbReference>
<feature type="domain" description="Helicase ATP-binding" evidence="10">
    <location>
        <begin position="243"/>
        <end position="435"/>
    </location>
</feature>
<evidence type="ECO:0000256" key="8">
    <source>
        <dbReference type="ARBA" id="ARBA00022840"/>
    </source>
</evidence>
<comment type="similarity">
    <text evidence="2">In the central section; belongs to the CRISPR-associated helicase Cas3 family.</text>
</comment>
<dbReference type="InterPro" id="IPR006483">
    <property type="entry name" value="CRISPR-assoc_Cas3_HD"/>
</dbReference>
<dbReference type="InterPro" id="IPR027417">
    <property type="entry name" value="P-loop_NTPase"/>
</dbReference>
<dbReference type="InterPro" id="IPR001650">
    <property type="entry name" value="Helicase_C-like"/>
</dbReference>
<dbReference type="PATRIC" id="fig|1434109.4.peg.841"/>
<keyword evidence="5" id="KW-0547">Nucleotide-binding</keyword>
<dbReference type="KEGG" id="mbw:MSBRW_0688"/>
<dbReference type="NCBIfam" id="TIGR01596">
    <property type="entry name" value="cas3_HD"/>
    <property type="match status" value="1"/>
</dbReference>
<dbReference type="Pfam" id="PF00270">
    <property type="entry name" value="DEAD"/>
    <property type="match status" value="1"/>
</dbReference>
<dbReference type="GO" id="GO:0051607">
    <property type="term" value="P:defense response to virus"/>
    <property type="evidence" value="ECO:0007669"/>
    <property type="project" value="UniProtKB-KW"/>
</dbReference>
<dbReference type="GO" id="GO:0004518">
    <property type="term" value="F:nuclease activity"/>
    <property type="evidence" value="ECO:0007669"/>
    <property type="project" value="UniProtKB-KW"/>
</dbReference>
<dbReference type="GO" id="GO:0005829">
    <property type="term" value="C:cytosol"/>
    <property type="evidence" value="ECO:0007669"/>
    <property type="project" value="TreeGrafter"/>
</dbReference>
<dbReference type="Gene3D" id="1.10.3210.30">
    <property type="match status" value="1"/>
</dbReference>
<keyword evidence="3" id="KW-0540">Nuclease</keyword>
<dbReference type="HOGENOM" id="CLU_009347_1_0_2"/>
<dbReference type="GO" id="GO:0003676">
    <property type="term" value="F:nucleic acid binding"/>
    <property type="evidence" value="ECO:0007669"/>
    <property type="project" value="InterPro"/>
</dbReference>
<dbReference type="InterPro" id="IPR011545">
    <property type="entry name" value="DEAD/DEAH_box_helicase_dom"/>
</dbReference>
<evidence type="ECO:0000256" key="2">
    <source>
        <dbReference type="ARBA" id="ARBA00009046"/>
    </source>
</evidence>
<dbReference type="Pfam" id="PF22590">
    <property type="entry name" value="Cas3-like_C_2"/>
    <property type="match status" value="1"/>
</dbReference>
<dbReference type="NCBIfam" id="TIGR01587">
    <property type="entry name" value="cas3_core"/>
    <property type="match status" value="1"/>
</dbReference>
<dbReference type="InterPro" id="IPR038257">
    <property type="entry name" value="CRISPR-assoc_Cas3_HD_sf"/>
</dbReference>
<evidence type="ECO:0000313" key="14">
    <source>
        <dbReference type="Proteomes" id="UP000033038"/>
    </source>
</evidence>
<sequence>MVILAKKDPDETLLEHTENALKVFKSIKDAYPETPQICGVPDFWEHLFYSIFFHDFGKAASGFQKSLCEEEKWKYRHEVLSAGFTSGLEYENESREAIALAIITHHKDVSYLREKYRIDSNPLAKKRYIEKLQELTPNFEELREIQRKIPEISKKYLGFELNKFKEIKSIEEMVDPYKNSIKPYKKQLDNDELTVLHGKYGIFLKGFLTACDHLASGGKYSLLSGIEDIRAVYNFSELRKTQSQSLETKGDAFLIAPTGTGKTEAALFWSYANQNPGRSKRVFYLLPYTASINAMYKRLQKDFKDPELIGIQHGKAMYYLYQSFENEDYLTATKKAKQVKSLTNKIYRPYKIATPHQVLKPMFGIRGFEQNLAEMSSALFIMDEIHAYDAHMTALILETLKILKGYQANFLIMSATLPSFLKEMFKQDLEIETEISFTELELDEFTRHRVSVLKGGILDNLDLIRKELNHKKKVLVVCNTVAQAQKIYKLLSQGIENSGLIHGRFILRDREKIESKLKNLNLLVGTQAIEVSLDIDYDVLFSEPAPLDALIQRFGRINRKGWEEKIIKPVYVFEEGSEKDKYVYKNQELVSKSLELLSKESVLGESRIQELVDEVYSSGYQGSDLESFEMVKKTFSKFYSQIVPFINEKENQDEFYNLYQSVEVVPDQFKLEYLEEIENKKYFEAMKYVVSINLGQYNKLKTNNQIQIDSNMIFASVDYNSELGLLLDSEDTIMGVFNKDF</sequence>
<proteinExistence type="inferred from homology"/>
<evidence type="ECO:0000256" key="3">
    <source>
        <dbReference type="ARBA" id="ARBA00022722"/>
    </source>
</evidence>
<evidence type="ECO:0000259" key="11">
    <source>
        <dbReference type="PROSITE" id="PS51194"/>
    </source>
</evidence>
<dbReference type="EMBL" id="CP009526">
    <property type="protein sequence ID" value="AKB49941.1"/>
    <property type="molecule type" value="Genomic_DNA"/>
</dbReference>
<keyword evidence="6" id="KW-0378">Hydrolase</keyword>
<accession>A0A0E3LKQ7</accession>
<dbReference type="GO" id="GO:0140097">
    <property type="term" value="F:catalytic activity, acting on DNA"/>
    <property type="evidence" value="ECO:0007669"/>
    <property type="project" value="UniProtKB-ARBA"/>
</dbReference>
<dbReference type="GO" id="GO:0046872">
    <property type="term" value="F:metal ion binding"/>
    <property type="evidence" value="ECO:0007669"/>
    <property type="project" value="UniProtKB-KW"/>
</dbReference>
<dbReference type="GeneID" id="24822117"/>
<evidence type="ECO:0000259" key="10">
    <source>
        <dbReference type="PROSITE" id="PS51192"/>
    </source>
</evidence>
<dbReference type="SUPFAM" id="SSF52540">
    <property type="entry name" value="P-loop containing nucleoside triphosphate hydrolases"/>
    <property type="match status" value="1"/>
</dbReference>
<gene>
    <name evidence="13" type="ORF">MSBRW_0688</name>
</gene>
<protein>
    <submittedName>
        <fullName evidence="13">CRISPR-associated helicase Cas3</fullName>
    </submittedName>
</protein>
<dbReference type="InterPro" id="IPR014001">
    <property type="entry name" value="Helicase_ATP-bd"/>
</dbReference>
<keyword evidence="9" id="KW-0051">Antiviral defense</keyword>
<feature type="domain" description="Helicase C-terminal" evidence="11">
    <location>
        <begin position="456"/>
        <end position="609"/>
    </location>
</feature>
<name>A0A0E3LKQ7_METBA</name>
<feature type="domain" description="HD Cas3-type" evidence="12">
    <location>
        <begin position="6"/>
        <end position="214"/>
    </location>
</feature>
<dbReference type="PANTHER" id="PTHR47959">
    <property type="entry name" value="ATP-DEPENDENT RNA HELICASE RHLE-RELATED"/>
    <property type="match status" value="1"/>
</dbReference>
<reference evidence="13 14" key="1">
    <citation type="submission" date="2014-07" db="EMBL/GenBank/DDBJ databases">
        <title>Methanogenic archaea and the global carbon cycle.</title>
        <authorList>
            <person name="Henriksen J.R."/>
            <person name="Luke J."/>
            <person name="Reinhart S."/>
            <person name="Benedict M.N."/>
            <person name="Youngblut N.D."/>
            <person name="Metcalf M.E."/>
            <person name="Whitaker R.J."/>
            <person name="Metcalf W.W."/>
        </authorList>
    </citation>
    <scope>NUCLEOTIDE SEQUENCE [LARGE SCALE GENOMIC DNA]</scope>
    <source>
        <strain evidence="13 14">Wiesmoor</strain>
    </source>
</reference>
<evidence type="ECO:0000256" key="7">
    <source>
        <dbReference type="ARBA" id="ARBA00022806"/>
    </source>
</evidence>
<evidence type="ECO:0000256" key="5">
    <source>
        <dbReference type="ARBA" id="ARBA00022741"/>
    </source>
</evidence>
<dbReference type="SMART" id="SM00490">
    <property type="entry name" value="HELICc"/>
    <property type="match status" value="1"/>
</dbReference>
<dbReference type="PROSITE" id="PS51194">
    <property type="entry name" value="HELICASE_CTER"/>
    <property type="match status" value="1"/>
</dbReference>
<evidence type="ECO:0000259" key="12">
    <source>
        <dbReference type="PROSITE" id="PS51643"/>
    </source>
</evidence>
<dbReference type="GO" id="GO:0016787">
    <property type="term" value="F:hydrolase activity"/>
    <property type="evidence" value="ECO:0007669"/>
    <property type="project" value="UniProtKB-KW"/>
</dbReference>
<comment type="similarity">
    <text evidence="1">In the N-terminal section; belongs to the CRISPR-associated nuclease Cas3-HD family.</text>
</comment>
<dbReference type="AlphaFoldDB" id="A0A0E3LKQ7"/>
<evidence type="ECO:0000313" key="13">
    <source>
        <dbReference type="EMBL" id="AKB49941.1"/>
    </source>
</evidence>
<dbReference type="GO" id="GO:0003724">
    <property type="term" value="F:RNA helicase activity"/>
    <property type="evidence" value="ECO:0007669"/>
    <property type="project" value="TreeGrafter"/>
</dbReference>
<dbReference type="InterPro" id="IPR054712">
    <property type="entry name" value="Cas3-like_dom"/>
</dbReference>
<organism evidence="13 14">
    <name type="scientific">Methanosarcina barkeri str. Wiesmoor</name>
    <dbReference type="NCBI Taxonomy" id="1434109"/>
    <lineage>
        <taxon>Archaea</taxon>
        <taxon>Methanobacteriati</taxon>
        <taxon>Methanobacteriota</taxon>
        <taxon>Stenosarchaea group</taxon>
        <taxon>Methanomicrobia</taxon>
        <taxon>Methanosarcinales</taxon>
        <taxon>Methanosarcinaceae</taxon>
        <taxon>Methanosarcina</taxon>
    </lineage>
</organism>
<dbReference type="PROSITE" id="PS51192">
    <property type="entry name" value="HELICASE_ATP_BIND_1"/>
    <property type="match status" value="1"/>
</dbReference>
<dbReference type="SMART" id="SM00487">
    <property type="entry name" value="DEXDc"/>
    <property type="match status" value="1"/>
</dbReference>
<keyword evidence="8" id="KW-0067">ATP-binding</keyword>
<dbReference type="InterPro" id="IPR006474">
    <property type="entry name" value="Helicase_Cas3_CRISPR-ass_core"/>
</dbReference>
<dbReference type="Pfam" id="PF18019">
    <property type="entry name" value="Cas3_HD"/>
    <property type="match status" value="1"/>
</dbReference>
<dbReference type="PANTHER" id="PTHR47959:SF16">
    <property type="entry name" value="CRISPR-ASSOCIATED NUCLEASE_HELICASE CAS3-RELATED"/>
    <property type="match status" value="1"/>
</dbReference>
<dbReference type="GO" id="GO:0005524">
    <property type="term" value="F:ATP binding"/>
    <property type="evidence" value="ECO:0007669"/>
    <property type="project" value="UniProtKB-KW"/>
</dbReference>
<evidence type="ECO:0000256" key="1">
    <source>
        <dbReference type="ARBA" id="ARBA00006847"/>
    </source>
</evidence>
<evidence type="ECO:0000256" key="9">
    <source>
        <dbReference type="ARBA" id="ARBA00023118"/>
    </source>
</evidence>
<dbReference type="RefSeq" id="WP_011305348.1">
    <property type="nucleotide sequence ID" value="NZ_CP009526.1"/>
</dbReference>
<keyword evidence="7" id="KW-0347">Helicase</keyword>
<evidence type="ECO:0000256" key="6">
    <source>
        <dbReference type="ARBA" id="ARBA00022801"/>
    </source>
</evidence>
<dbReference type="Proteomes" id="UP000033038">
    <property type="component" value="Chromosome"/>
</dbReference>
<keyword evidence="4" id="KW-0479">Metal-binding</keyword>